<dbReference type="Proteomes" id="UP001203058">
    <property type="component" value="Unassembled WGS sequence"/>
</dbReference>
<evidence type="ECO:0000313" key="2">
    <source>
        <dbReference type="EMBL" id="MCH8614947.1"/>
    </source>
</evidence>
<dbReference type="RefSeq" id="WP_241445588.1">
    <property type="nucleotide sequence ID" value="NZ_JAKZHW010000001.1"/>
</dbReference>
<evidence type="ECO:0000256" key="1">
    <source>
        <dbReference type="SAM" id="MobiDB-lite"/>
    </source>
</evidence>
<gene>
    <name evidence="2" type="ORF">LZ016_02350</name>
</gene>
<feature type="region of interest" description="Disordered" evidence="1">
    <location>
        <begin position="1"/>
        <end position="70"/>
    </location>
</feature>
<reference evidence="2 3" key="1">
    <citation type="submission" date="2022-03" db="EMBL/GenBank/DDBJ databases">
        <authorList>
            <person name="Jo J.-H."/>
            <person name="Im W.-T."/>
        </authorList>
    </citation>
    <scope>NUCLEOTIDE SEQUENCE [LARGE SCALE GENOMIC DNA]</scope>
    <source>
        <strain evidence="2 3">SM33</strain>
    </source>
</reference>
<organism evidence="2 3">
    <name type="scientific">Sphingomonas telluris</name>
    <dbReference type="NCBI Taxonomy" id="2907998"/>
    <lineage>
        <taxon>Bacteria</taxon>
        <taxon>Pseudomonadati</taxon>
        <taxon>Pseudomonadota</taxon>
        <taxon>Alphaproteobacteria</taxon>
        <taxon>Sphingomonadales</taxon>
        <taxon>Sphingomonadaceae</taxon>
        <taxon>Sphingomonas</taxon>
    </lineage>
</organism>
<protein>
    <submittedName>
        <fullName evidence="2">Uncharacterized protein</fullName>
    </submittedName>
</protein>
<dbReference type="EMBL" id="JAKZHW010000001">
    <property type="protein sequence ID" value="MCH8614947.1"/>
    <property type="molecule type" value="Genomic_DNA"/>
</dbReference>
<comment type="caution">
    <text evidence="2">The sequence shown here is derived from an EMBL/GenBank/DDBJ whole genome shotgun (WGS) entry which is preliminary data.</text>
</comment>
<keyword evidence="3" id="KW-1185">Reference proteome</keyword>
<sequence length="70" mass="7536">MSEEKQPASRPMTEGQTGKSGGGNYPNPHRGKEVDAGDFKGGQSDQAYYGESQLGDEQLDENHNAASKQH</sequence>
<name>A0ABS9VIZ9_9SPHN</name>
<accession>A0ABS9VIZ9</accession>
<evidence type="ECO:0000313" key="3">
    <source>
        <dbReference type="Proteomes" id="UP001203058"/>
    </source>
</evidence>
<proteinExistence type="predicted"/>